<evidence type="ECO:0000313" key="3">
    <source>
        <dbReference type="EMBL" id="KUN41586.1"/>
    </source>
</evidence>
<dbReference type="EMBL" id="LMWS01000002">
    <property type="protein sequence ID" value="KUN41586.1"/>
    <property type="molecule type" value="Genomic_DNA"/>
</dbReference>
<reference evidence="3 4" key="1">
    <citation type="submission" date="2015-10" db="EMBL/GenBank/DDBJ databases">
        <title>Draft genome sequence of Streptomyces longwoodensis DSM 41677, type strain for the species Streptomyces longwoodensis.</title>
        <authorList>
            <person name="Ruckert C."/>
            <person name="Winkler A."/>
            <person name="Kalinowski J."/>
            <person name="Kampfer P."/>
            <person name="Glaeser S."/>
        </authorList>
    </citation>
    <scope>NUCLEOTIDE SEQUENCE [LARGE SCALE GENOMIC DNA]</scope>
    <source>
        <strain evidence="3 4">DSM 41677</strain>
    </source>
</reference>
<proteinExistence type="predicted"/>
<dbReference type="InterPro" id="IPR029057">
    <property type="entry name" value="PRTase-like"/>
</dbReference>
<dbReference type="AlphaFoldDB" id="A0A101R4X8"/>
<dbReference type="Gene3D" id="3.40.50.1820">
    <property type="entry name" value="alpha/beta hydrolase"/>
    <property type="match status" value="1"/>
</dbReference>
<dbReference type="Gene3D" id="3.30.1310.20">
    <property type="entry name" value="PRTase-like"/>
    <property type="match status" value="1"/>
</dbReference>
<name>A0A101R4X8_9ACTN</name>
<dbReference type="Pfam" id="PF00156">
    <property type="entry name" value="Pribosyltran"/>
    <property type="match status" value="1"/>
</dbReference>
<dbReference type="Gene3D" id="3.40.50.2020">
    <property type="match status" value="1"/>
</dbReference>
<evidence type="ECO:0000256" key="1">
    <source>
        <dbReference type="SAM" id="MobiDB-lite"/>
    </source>
</evidence>
<dbReference type="CDD" id="cd06223">
    <property type="entry name" value="PRTases_typeI"/>
    <property type="match status" value="1"/>
</dbReference>
<sequence length="456" mass="48422">MRFVDRTEAGRLLARRLEHLRGRDVVVLGLAPGGMPVAREVARHLGAALDVLVVRALGVPWQPELAFGAVGEQGVRVLDEDVIRHVALAPEDQRAVERAERAEVARLTRRYRGDRAPEPVAGRTVVVTDEGMADGVTASAACRAVRARGAVHVLLAVPVAPERALDRLRPVADQVVCLQPLRHLGSVGAWYRSFPRIEDDTVTGARARPIREPGAPPARSSAPTVPPGAAGGEVRAGAEPVERDVPAGPVRLRARLTVPDAAYGLVVLAHGDCLGGATACDCPGHRRVAALLVRAGLAALLLDLVTREEARDRHLPFDIVLLARRLRAATRWAREEFRLPVAYFGSGTAAAAALEAVALDPGVRAVVCCGGRPDLARPATLAAVHVPTLLAVGSRDARVLCLNRFAADWMHCEHRVAVLPGAEPVPDDPAAWDEVARLAREWVTAHLGAATGTPVG</sequence>
<accession>A0A101R4X8</accession>
<comment type="caution">
    <text evidence="3">The sequence shown here is derived from an EMBL/GenBank/DDBJ whole genome shotgun (WGS) entry which is preliminary data.</text>
</comment>
<dbReference type="RefSeq" id="WP_067227975.1">
    <property type="nucleotide sequence ID" value="NZ_KQ948549.1"/>
</dbReference>
<feature type="domain" description="Phosphoribosyltransferase" evidence="2">
    <location>
        <begin position="9"/>
        <end position="174"/>
    </location>
</feature>
<dbReference type="InterPro" id="IPR000836">
    <property type="entry name" value="PRTase_dom"/>
</dbReference>
<dbReference type="InterPro" id="IPR029058">
    <property type="entry name" value="AB_hydrolase_fold"/>
</dbReference>
<organism evidence="3 4">
    <name type="scientific">Streptomyces longwoodensis</name>
    <dbReference type="NCBI Taxonomy" id="68231"/>
    <lineage>
        <taxon>Bacteria</taxon>
        <taxon>Bacillati</taxon>
        <taxon>Actinomycetota</taxon>
        <taxon>Actinomycetes</taxon>
        <taxon>Kitasatosporales</taxon>
        <taxon>Streptomycetaceae</taxon>
        <taxon>Streptomyces</taxon>
    </lineage>
</organism>
<evidence type="ECO:0000313" key="4">
    <source>
        <dbReference type="Proteomes" id="UP000053271"/>
    </source>
</evidence>
<gene>
    <name evidence="3" type="ORF">AQJ30_02035</name>
</gene>
<keyword evidence="4" id="KW-1185">Reference proteome</keyword>
<protein>
    <recommendedName>
        <fullName evidence="2">Phosphoribosyltransferase domain-containing protein</fullName>
    </recommendedName>
</protein>
<dbReference type="GeneID" id="91423405"/>
<evidence type="ECO:0000259" key="2">
    <source>
        <dbReference type="Pfam" id="PF00156"/>
    </source>
</evidence>
<dbReference type="Proteomes" id="UP000053271">
    <property type="component" value="Unassembled WGS sequence"/>
</dbReference>
<dbReference type="STRING" id="68231.AQJ30_02035"/>
<dbReference type="SUPFAM" id="SSF53271">
    <property type="entry name" value="PRTase-like"/>
    <property type="match status" value="1"/>
</dbReference>
<feature type="region of interest" description="Disordered" evidence="1">
    <location>
        <begin position="206"/>
        <end position="240"/>
    </location>
</feature>
<dbReference type="SUPFAM" id="SSF53474">
    <property type="entry name" value="alpha/beta-Hydrolases"/>
    <property type="match status" value="1"/>
</dbReference>